<accession>A0A059F227</accession>
<keyword evidence="2" id="KW-1133">Transmembrane helix</keyword>
<keyword evidence="2" id="KW-0812">Transmembrane</keyword>
<dbReference type="HOGENOM" id="CLU_142944_0_0_1"/>
<evidence type="ECO:0000256" key="1">
    <source>
        <dbReference type="SAM" id="Coils"/>
    </source>
</evidence>
<gene>
    <name evidence="3" type="ORF">H312_01439</name>
</gene>
<sequence>MKNAFIKTLKLFFIVAILCVVFIGLIFVMKSKKGAKIEETLNPTQLTQLIETSMSELEGLIDHFCEELNDEQEKNIKEAFKNMKDVKGLYNHNEMVPQTQNNDLLIRHLFNLSDLIYKYVKDIAKDRVISIGSSLIEKLSVIEEYVRQMYEVNTK</sequence>
<name>A0A059F227_9MICR</name>
<proteinExistence type="predicted"/>
<feature type="transmembrane region" description="Helical" evidence="2">
    <location>
        <begin position="12"/>
        <end position="29"/>
    </location>
</feature>
<dbReference type="Proteomes" id="UP000030655">
    <property type="component" value="Unassembled WGS sequence"/>
</dbReference>
<dbReference type="EMBL" id="KK365149">
    <property type="protein sequence ID" value="KCZ81147.1"/>
    <property type="molecule type" value="Genomic_DNA"/>
</dbReference>
<keyword evidence="2" id="KW-0472">Membrane</keyword>
<dbReference type="AlphaFoldDB" id="A0A059F227"/>
<keyword evidence="4" id="KW-1185">Reference proteome</keyword>
<evidence type="ECO:0000313" key="4">
    <source>
        <dbReference type="Proteomes" id="UP000030655"/>
    </source>
</evidence>
<evidence type="ECO:0000256" key="2">
    <source>
        <dbReference type="SAM" id="Phobius"/>
    </source>
</evidence>
<evidence type="ECO:0000313" key="3">
    <source>
        <dbReference type="EMBL" id="KCZ81147.1"/>
    </source>
</evidence>
<dbReference type="VEuPathDB" id="MicrosporidiaDB:H312_01439"/>
<reference evidence="3 4" key="2">
    <citation type="submission" date="2014-03" db="EMBL/GenBank/DDBJ databases">
        <title>The Genome Sequence of Anncaliia algerae insect isolate PRA339.</title>
        <authorList>
            <consortium name="The Broad Institute Genome Sequencing Platform"/>
            <consortium name="The Broad Institute Genome Sequencing Center for Infectious Disease"/>
            <person name="Cuomo C."/>
            <person name="Becnel J."/>
            <person name="Sanscrainte N."/>
            <person name="Walker B."/>
            <person name="Young S.K."/>
            <person name="Zeng Q."/>
            <person name="Gargeya S."/>
            <person name="Fitzgerald M."/>
            <person name="Haas B."/>
            <person name="Abouelleil A."/>
            <person name="Alvarado L."/>
            <person name="Arachchi H.M."/>
            <person name="Berlin A.M."/>
            <person name="Chapman S.B."/>
            <person name="Dewar J."/>
            <person name="Goldberg J."/>
            <person name="Griggs A."/>
            <person name="Gujja S."/>
            <person name="Hansen M."/>
            <person name="Howarth C."/>
            <person name="Imamovic A."/>
            <person name="Larimer J."/>
            <person name="McCowan C."/>
            <person name="Murphy C."/>
            <person name="Neiman D."/>
            <person name="Pearson M."/>
            <person name="Priest M."/>
            <person name="Roberts A."/>
            <person name="Saif S."/>
            <person name="Shea T."/>
            <person name="Sisk P."/>
            <person name="Sykes S."/>
            <person name="Wortman J."/>
            <person name="Nusbaum C."/>
            <person name="Birren B."/>
        </authorList>
    </citation>
    <scope>NUCLEOTIDE SEQUENCE [LARGE SCALE GENOMIC DNA]</scope>
    <source>
        <strain evidence="3 4">PRA339</strain>
    </source>
</reference>
<keyword evidence="1" id="KW-0175">Coiled coil</keyword>
<protein>
    <submittedName>
        <fullName evidence="3">Uncharacterized protein</fullName>
    </submittedName>
</protein>
<organism evidence="3 4">
    <name type="scientific">Anncaliia algerae PRA339</name>
    <dbReference type="NCBI Taxonomy" id="1288291"/>
    <lineage>
        <taxon>Eukaryota</taxon>
        <taxon>Fungi</taxon>
        <taxon>Fungi incertae sedis</taxon>
        <taxon>Microsporidia</taxon>
        <taxon>Tubulinosematoidea</taxon>
        <taxon>Tubulinosematidae</taxon>
        <taxon>Anncaliia</taxon>
    </lineage>
</organism>
<feature type="coiled-coil region" evidence="1">
    <location>
        <begin position="54"/>
        <end position="89"/>
    </location>
</feature>
<dbReference type="OrthoDB" id="10305060at2759"/>
<reference evidence="4" key="1">
    <citation type="submission" date="2013-02" db="EMBL/GenBank/DDBJ databases">
        <authorList>
            <consortium name="The Broad Institute Genome Sequencing Platform"/>
            <person name="Cuomo C."/>
            <person name="Becnel J."/>
            <person name="Sanscrainte N."/>
            <person name="Walker B."/>
            <person name="Young S.K."/>
            <person name="Zeng Q."/>
            <person name="Gargeya S."/>
            <person name="Fitzgerald M."/>
            <person name="Haas B."/>
            <person name="Abouelleil A."/>
            <person name="Alvarado L."/>
            <person name="Arachchi H.M."/>
            <person name="Berlin A.M."/>
            <person name="Chapman S.B."/>
            <person name="Dewar J."/>
            <person name="Goldberg J."/>
            <person name="Griggs A."/>
            <person name="Gujja S."/>
            <person name="Hansen M."/>
            <person name="Howarth C."/>
            <person name="Imamovic A."/>
            <person name="Larimer J."/>
            <person name="McCowan C."/>
            <person name="Murphy C."/>
            <person name="Neiman D."/>
            <person name="Pearson M."/>
            <person name="Priest M."/>
            <person name="Roberts A."/>
            <person name="Saif S."/>
            <person name="Shea T."/>
            <person name="Sisk P."/>
            <person name="Sykes S."/>
            <person name="Wortman J."/>
            <person name="Nusbaum C."/>
            <person name="Birren B."/>
        </authorList>
    </citation>
    <scope>NUCLEOTIDE SEQUENCE [LARGE SCALE GENOMIC DNA]</scope>
    <source>
        <strain evidence="4">PRA339</strain>
    </source>
</reference>